<dbReference type="PIRSF" id="PIRSF039012">
    <property type="entry name" value="ASP"/>
    <property type="match status" value="1"/>
</dbReference>
<dbReference type="InterPro" id="IPR053138">
    <property type="entry name" value="N-alpha-Ac-DABA_deacetylase"/>
</dbReference>
<evidence type="ECO:0000313" key="6">
    <source>
        <dbReference type="EMBL" id="VEV97440.1"/>
    </source>
</evidence>
<dbReference type="GO" id="GO:0016811">
    <property type="term" value="F:hydrolase activity, acting on carbon-nitrogen (but not peptide) bonds, in linear amides"/>
    <property type="evidence" value="ECO:0007669"/>
    <property type="project" value="InterPro"/>
</dbReference>
<evidence type="ECO:0000256" key="3">
    <source>
        <dbReference type="ARBA" id="ARBA00022801"/>
    </source>
</evidence>
<evidence type="ECO:0000256" key="4">
    <source>
        <dbReference type="ARBA" id="ARBA00022833"/>
    </source>
</evidence>
<organism evidence="6">
    <name type="scientific">Pseudomonas marincola</name>
    <dbReference type="NCBI Taxonomy" id="437900"/>
    <lineage>
        <taxon>Bacteria</taxon>
        <taxon>Pseudomonadati</taxon>
        <taxon>Pseudomonadota</taxon>
        <taxon>Gammaproteobacteria</taxon>
        <taxon>Pseudomonadales</taxon>
        <taxon>Pseudomonadaceae</taxon>
        <taxon>Pseudomonas</taxon>
    </lineage>
</organism>
<dbReference type="AlphaFoldDB" id="A0A653E3Z8"/>
<dbReference type="EC" id="3.5.1.125" evidence="6"/>
<dbReference type="Gene3D" id="3.40.630.10">
    <property type="entry name" value="Zn peptidases"/>
    <property type="match status" value="1"/>
</dbReference>
<protein>
    <submittedName>
        <fullName evidence="6">N-alpha-acetyl-L-2,4-diaminobutyric acid deacetylase</fullName>
        <ecNumber evidence="6">3.5.1.125</ecNumber>
    </submittedName>
</protein>
<evidence type="ECO:0000256" key="1">
    <source>
        <dbReference type="ARBA" id="ARBA00001947"/>
    </source>
</evidence>
<dbReference type="GO" id="GO:0016788">
    <property type="term" value="F:hydrolase activity, acting on ester bonds"/>
    <property type="evidence" value="ECO:0007669"/>
    <property type="project" value="InterPro"/>
</dbReference>
<keyword evidence="2" id="KW-0479">Metal-binding</keyword>
<dbReference type="PANTHER" id="PTHR37326:SF1">
    <property type="entry name" value="BLL3975 PROTEIN"/>
    <property type="match status" value="1"/>
</dbReference>
<dbReference type="CDD" id="cd06252">
    <property type="entry name" value="M14_ASTE_ASPA-like"/>
    <property type="match status" value="1"/>
</dbReference>
<accession>A0A653E3Z8</accession>
<dbReference type="InterPro" id="IPR043795">
    <property type="entry name" value="N-alpha-Ac-DABA-like"/>
</dbReference>
<dbReference type="Pfam" id="PF24827">
    <property type="entry name" value="AstE_AspA_cat"/>
    <property type="match status" value="1"/>
</dbReference>
<dbReference type="PANTHER" id="PTHR37326">
    <property type="entry name" value="BLL3975 PROTEIN"/>
    <property type="match status" value="1"/>
</dbReference>
<proteinExistence type="predicted"/>
<keyword evidence="4" id="KW-0862">Zinc</keyword>
<name>A0A653E3Z8_9PSED</name>
<dbReference type="GO" id="GO:0046872">
    <property type="term" value="F:metal ion binding"/>
    <property type="evidence" value="ECO:0007669"/>
    <property type="project" value="UniProtKB-KW"/>
</dbReference>
<dbReference type="InterPro" id="IPR014336">
    <property type="entry name" value="DoeB"/>
</dbReference>
<keyword evidence="3 6" id="KW-0378">Hydrolase</keyword>
<comment type="cofactor">
    <cofactor evidence="1">
        <name>Zn(2+)</name>
        <dbReference type="ChEBI" id="CHEBI:29105"/>
    </cofactor>
</comment>
<reference evidence="6" key="1">
    <citation type="submission" date="2019-02" db="EMBL/GenBank/DDBJ databases">
        <authorList>
            <consortium name="Genoscope - CEA"/>
            <person name="William W."/>
        </authorList>
    </citation>
    <scope>NUCLEOTIDE SEQUENCE [LARGE SCALE GENOMIC DNA]</scope>
    <source>
        <strain evidence="6">YSy11</strain>
    </source>
</reference>
<dbReference type="InterPro" id="IPR055438">
    <property type="entry name" value="AstE_AspA_cat"/>
</dbReference>
<evidence type="ECO:0000256" key="2">
    <source>
        <dbReference type="ARBA" id="ARBA00022723"/>
    </source>
</evidence>
<evidence type="ECO:0000259" key="5">
    <source>
        <dbReference type="Pfam" id="PF24827"/>
    </source>
</evidence>
<sequence length="357" mass="38416">MSTAVMNITPEAELQAVSHSGLVEAPATTMSVTVDFERDGVQHGFMKLPYSHDLSAWGCIMIPISVIKNGEGPTALLTGGNHGDEYEGITSLLKLASELRAEDVQGRVIIVPAMNYPAVQNGSRTSPIDKGNMNRSFPGHPYGSMTERIADYFQRHLIPLCDFALDIHSGGKTLDILPFAAAHRLQDPRQEAKCIEGAKVFGTAASMILFELDAASLYDTAVEAQGKVFVTTELGGGGTSTPQTMLLADRGVRNFLKFAGITKGELEPADEPALQLDMPDATCYVQSVHHGILELALSVGDRVQKGDLVARVHTFERTGTPAVEYRAERDGLLVARRFPALVDIGDTLAVIADIVEN</sequence>
<gene>
    <name evidence="6" type="primary">doeB</name>
    <name evidence="6" type="ORF">PMYSY11_2395</name>
</gene>
<dbReference type="NCBIfam" id="TIGR02994">
    <property type="entry name" value="ectoine_eutE"/>
    <property type="match status" value="1"/>
</dbReference>
<feature type="domain" description="Succinylglutamate desuccinylase/Aspartoacylase catalytic" evidence="5">
    <location>
        <begin position="72"/>
        <end position="258"/>
    </location>
</feature>
<dbReference type="EMBL" id="LR215729">
    <property type="protein sequence ID" value="VEV97440.1"/>
    <property type="molecule type" value="Genomic_DNA"/>
</dbReference>
<dbReference type="SUPFAM" id="SSF53187">
    <property type="entry name" value="Zn-dependent exopeptidases"/>
    <property type="match status" value="1"/>
</dbReference>